<feature type="domain" description="Arabinosyltransferase C-terminal" evidence="13">
    <location>
        <begin position="716"/>
        <end position="1085"/>
    </location>
</feature>
<keyword evidence="9 11" id="KW-0472">Membrane</keyword>
<evidence type="ECO:0000256" key="11">
    <source>
        <dbReference type="SAM" id="Phobius"/>
    </source>
</evidence>
<comment type="function">
    <text evidence="1">Arabinosyl transferase responsible for the polymerization of arabinose into the arabinan of arabinogalactan.</text>
</comment>
<evidence type="ECO:0000313" key="16">
    <source>
        <dbReference type="Proteomes" id="UP001500635"/>
    </source>
</evidence>
<feature type="transmembrane region" description="Helical" evidence="11">
    <location>
        <begin position="316"/>
        <end position="333"/>
    </location>
</feature>
<dbReference type="InterPro" id="IPR027451">
    <property type="entry name" value="EmbABC_dom1"/>
</dbReference>
<comment type="subcellular location">
    <subcellularLocation>
        <location evidence="2">Cell membrane</location>
        <topology evidence="2">Multi-pass membrane protein</topology>
    </subcellularLocation>
</comment>
<evidence type="ECO:0000259" key="13">
    <source>
        <dbReference type="Pfam" id="PF14896"/>
    </source>
</evidence>
<keyword evidence="16" id="KW-1185">Reference proteome</keyword>
<evidence type="ECO:0000256" key="1">
    <source>
        <dbReference type="ARBA" id="ARBA00003001"/>
    </source>
</evidence>
<evidence type="ECO:0000256" key="7">
    <source>
        <dbReference type="ARBA" id="ARBA00022692"/>
    </source>
</evidence>
<proteinExistence type="inferred from homology"/>
<dbReference type="Gene3D" id="2.60.120.610">
    <property type="entry name" value="arabinofuranosyltransferase like domain"/>
    <property type="match status" value="1"/>
</dbReference>
<feature type="transmembrane region" description="Helical" evidence="11">
    <location>
        <begin position="694"/>
        <end position="716"/>
    </location>
</feature>
<dbReference type="RefSeq" id="WP_344995562.1">
    <property type="nucleotide sequence ID" value="NZ_BAABFR010000031.1"/>
</dbReference>
<evidence type="ECO:0000256" key="5">
    <source>
        <dbReference type="ARBA" id="ARBA00022676"/>
    </source>
</evidence>
<sequence length="1087" mass="113766">MNTPAARRPDRTPLVRIIAVVTGLIGLVLALLTPLLPVRQTTVAIDWPQAGRFAPVSAPLVQYRPQDLTAHIPCALLASAPADQETAVFSTLPAAAGDSAQAAGLFVTVDGRSVTVRSRGSLVVTVPRAEAAHCTTLTVSATAQRVTATFTGIPNGSGSLTNGDYRPQVVGLFSDLATGGAAPAGLSAHVTVDSRYSTTPTLLKGLAMILGALAVVVSIVALAVLDRGDGRRARRVIPGHWLHVGLADAVVVGALLIWHIVGAPTSDDGYILGMAKASLHSGYMPEVFRYYDAPYAPFGMPYYLVSWMTELSVSSPWLRLPTLVAAIATWLLLSREVLPRLGLSRRRDRRDYHRALWATAAVFLLFWLTYNPGLRPEPIVAFGTVVTWCCVERSVATRRLAPAAVGLVVAGLTLSAAPTGSFAFAVFVVAARPLWAALAGRVRAASVAGSAGSRTLGYAAELAPLLAAASAVLLLIFADHSLREMLQSTHLLSQVGPSEPWFKEIQRYDALLQANPNGSIARRFAMFAMFASVGAVLVVLLRRRRIPGIASGPALRVASVILMSLLLMMFNPTKWTHHFGAFAGFGAMIAAVAVVAVGPRAIRTARYRVAFLAALFAILALCFESTNGWFYPGNYGIPWGGAAPTVAGVSIASVFVVLAVLTTVWAVILLIRGDGPAVPTIVADNRLGRAVGGVLARPVAAPLTLAAALVVALIGASNVMSIINQYPAYSYGLQNLRSLAGHPCGEADGVLAEPDADAGTLTPVSGTQSSALAGEHNENFTPDGVATDLTATNTNADDVVQTGDASRTAANTGGTGGGTLATPGVNGSTAALPFGLDPARTPVLGSLQTGDQQVARAVSGWYRLPGSSGRPLGAGKLLVVTVAGRIESGGFVVEFGRADGAGFRAIGTVTPIDIGPAPAWRNLRVPAAMVPSLATVMRIRATVTSPSAHDWVAYTPPRVPHLEPLGKLVGRDAVLIDWGAGIAFPCQRQWTEFGGIAEQPKWRIQPERDLAVAATTTWEGGSAGGPLGWTLMSGKPDTVATYLDSDWSREWGALERYIPYVPDATPAHAELGSVTRSGMWSPGPIAH</sequence>
<feature type="transmembrane region" description="Helical" evidence="11">
    <location>
        <begin position="456"/>
        <end position="478"/>
    </location>
</feature>
<feature type="transmembrane region" description="Helical" evidence="11">
    <location>
        <begin position="520"/>
        <end position="541"/>
    </location>
</feature>
<feature type="transmembrane region" description="Helical" evidence="11">
    <location>
        <begin position="651"/>
        <end position="673"/>
    </location>
</feature>
<evidence type="ECO:0000256" key="9">
    <source>
        <dbReference type="ARBA" id="ARBA00023136"/>
    </source>
</evidence>
<organism evidence="15 16">
    <name type="scientific">Tsukamurella soli</name>
    <dbReference type="NCBI Taxonomy" id="644556"/>
    <lineage>
        <taxon>Bacteria</taxon>
        <taxon>Bacillati</taxon>
        <taxon>Actinomycetota</taxon>
        <taxon>Actinomycetes</taxon>
        <taxon>Mycobacteriales</taxon>
        <taxon>Tsukamurellaceae</taxon>
        <taxon>Tsukamurella</taxon>
    </lineage>
</organism>
<feature type="transmembrane region" description="Helical" evidence="11">
    <location>
        <begin position="403"/>
        <end position="435"/>
    </location>
</feature>
<evidence type="ECO:0000256" key="3">
    <source>
        <dbReference type="ARBA" id="ARBA00008195"/>
    </source>
</evidence>
<feature type="transmembrane region" description="Helical" evidence="11">
    <location>
        <begin position="609"/>
        <end position="631"/>
    </location>
</feature>
<dbReference type="Proteomes" id="UP001500635">
    <property type="component" value="Unassembled WGS sequence"/>
</dbReference>
<comment type="similarity">
    <text evidence="3">Belongs to the emb family.</text>
</comment>
<dbReference type="Pfam" id="PF14896">
    <property type="entry name" value="Arabino_trans_C"/>
    <property type="match status" value="1"/>
</dbReference>
<dbReference type="Pfam" id="PF04602">
    <property type="entry name" value="Arabinose_trans"/>
    <property type="match status" value="1"/>
</dbReference>
<feature type="domain" description="Arabinofuranosyltransferase central" evidence="12">
    <location>
        <begin position="199"/>
        <end position="670"/>
    </location>
</feature>
<keyword evidence="8 11" id="KW-1133">Transmembrane helix</keyword>
<dbReference type="Gene3D" id="2.60.120.940">
    <property type="entry name" value="EmbC, C-terminal domain, subdomain 2"/>
    <property type="match status" value="1"/>
</dbReference>
<evidence type="ECO:0000256" key="8">
    <source>
        <dbReference type="ARBA" id="ARBA00022989"/>
    </source>
</evidence>
<dbReference type="Gene3D" id="3.40.190.160">
    <property type="match status" value="1"/>
</dbReference>
<accession>A0ABP8JMC0</accession>
<feature type="transmembrane region" description="Helical" evidence="11">
    <location>
        <begin position="14"/>
        <end position="36"/>
    </location>
</feature>
<dbReference type="Pfam" id="PF17689">
    <property type="entry name" value="Arabino_trans_N"/>
    <property type="match status" value="1"/>
</dbReference>
<keyword evidence="7 11" id="KW-0812">Transmembrane</keyword>
<feature type="transmembrane region" description="Helical" evidence="11">
    <location>
        <begin position="237"/>
        <end position="261"/>
    </location>
</feature>
<feature type="transmembrane region" description="Helical" evidence="11">
    <location>
        <begin position="553"/>
        <end position="570"/>
    </location>
</feature>
<name>A0ABP8JMC0_9ACTN</name>
<dbReference type="InterPro" id="IPR040920">
    <property type="entry name" value="Arabino_trans_N"/>
</dbReference>
<feature type="transmembrane region" description="Helical" evidence="11">
    <location>
        <begin position="205"/>
        <end position="225"/>
    </location>
</feature>
<feature type="transmembrane region" description="Helical" evidence="11">
    <location>
        <begin position="354"/>
        <end position="370"/>
    </location>
</feature>
<dbReference type="InterPro" id="IPR032731">
    <property type="entry name" value="Arabino_trans_C"/>
</dbReference>
<evidence type="ECO:0000259" key="14">
    <source>
        <dbReference type="Pfam" id="PF17689"/>
    </source>
</evidence>
<comment type="caution">
    <text evidence="15">The sequence shown here is derived from an EMBL/GenBank/DDBJ whole genome shotgun (WGS) entry which is preliminary data.</text>
</comment>
<keyword evidence="10" id="KW-0961">Cell wall biogenesis/degradation</keyword>
<keyword evidence="4" id="KW-1003">Cell membrane</keyword>
<dbReference type="EMBL" id="BAABFR010000031">
    <property type="protein sequence ID" value="GAA4393108.1"/>
    <property type="molecule type" value="Genomic_DNA"/>
</dbReference>
<evidence type="ECO:0000313" key="15">
    <source>
        <dbReference type="EMBL" id="GAA4393108.1"/>
    </source>
</evidence>
<reference evidence="16" key="1">
    <citation type="journal article" date="2019" name="Int. J. Syst. Evol. Microbiol.">
        <title>The Global Catalogue of Microorganisms (GCM) 10K type strain sequencing project: providing services to taxonomists for standard genome sequencing and annotation.</title>
        <authorList>
            <consortium name="The Broad Institute Genomics Platform"/>
            <consortium name="The Broad Institute Genome Sequencing Center for Infectious Disease"/>
            <person name="Wu L."/>
            <person name="Ma J."/>
        </authorList>
    </citation>
    <scope>NUCLEOTIDE SEQUENCE [LARGE SCALE GENOMIC DNA]</scope>
    <source>
        <strain evidence="16">JCM 17688</strain>
    </source>
</reference>
<feature type="domain" description="Arabinosyltransferas concanavalin like" evidence="14">
    <location>
        <begin position="39"/>
        <end position="195"/>
    </location>
</feature>
<keyword evidence="5" id="KW-0328">Glycosyltransferase</keyword>
<feature type="transmembrane region" description="Helical" evidence="11">
    <location>
        <begin position="576"/>
        <end position="597"/>
    </location>
</feature>
<keyword evidence="6" id="KW-0808">Transferase</keyword>
<gene>
    <name evidence="15" type="ORF">GCM10023147_23550</name>
</gene>
<protein>
    <submittedName>
        <fullName evidence="15">Arabinosyltransferase domain-containing protein</fullName>
    </submittedName>
</protein>
<evidence type="ECO:0000256" key="4">
    <source>
        <dbReference type="ARBA" id="ARBA00022475"/>
    </source>
</evidence>
<evidence type="ECO:0000259" key="12">
    <source>
        <dbReference type="Pfam" id="PF04602"/>
    </source>
</evidence>
<evidence type="ECO:0000256" key="6">
    <source>
        <dbReference type="ARBA" id="ARBA00022679"/>
    </source>
</evidence>
<evidence type="ECO:0000256" key="2">
    <source>
        <dbReference type="ARBA" id="ARBA00004651"/>
    </source>
</evidence>
<evidence type="ECO:0000256" key="10">
    <source>
        <dbReference type="ARBA" id="ARBA00023316"/>
    </source>
</evidence>
<dbReference type="InterPro" id="IPR042486">
    <property type="entry name" value="Arabino_trans_C_2"/>
</dbReference>
<dbReference type="InterPro" id="IPR007680">
    <property type="entry name" value="Arabino_trans_central"/>
</dbReference>